<proteinExistence type="predicted"/>
<protein>
    <submittedName>
        <fullName evidence="1">Uncharacterized protein</fullName>
    </submittedName>
</protein>
<sequence length="82" mass="8826">MMLAQSPGNPYKDFLSAAEKILYQRLVLAVPKPSPHLHRGGCFPLCHGAELSDTFLSFSATFETLVEVTAPSADFPGMSATL</sequence>
<dbReference type="EMBL" id="CM017878">
    <property type="protein sequence ID" value="KAG1355433.1"/>
    <property type="molecule type" value="Genomic_DNA"/>
</dbReference>
<dbReference type="AlphaFoldDB" id="A0A8K0IGP2"/>
<reference evidence="1" key="2">
    <citation type="submission" date="2019-07" db="EMBL/GenBank/DDBJ databases">
        <authorList>
            <person name="Yang Y."/>
            <person name="Bocs S."/>
            <person name="Baudouin L."/>
        </authorList>
    </citation>
    <scope>NUCLEOTIDE SEQUENCE</scope>
    <source>
        <tissue evidence="1">Spear leaf of Hainan Tall coconut</tissue>
    </source>
</reference>
<name>A0A8K0IGP2_COCNU</name>
<gene>
    <name evidence="1" type="ORF">COCNU_07G015450</name>
</gene>
<evidence type="ECO:0000313" key="2">
    <source>
        <dbReference type="Proteomes" id="UP000797356"/>
    </source>
</evidence>
<reference evidence="1" key="1">
    <citation type="journal article" date="2017" name="Gigascience">
        <title>The genome draft of coconut (Cocos nucifera).</title>
        <authorList>
            <person name="Xiao Y."/>
            <person name="Xu P."/>
            <person name="Fan H."/>
            <person name="Baudouin L."/>
            <person name="Xia W."/>
            <person name="Bocs S."/>
            <person name="Xu J."/>
            <person name="Li Q."/>
            <person name="Guo A."/>
            <person name="Zhou L."/>
            <person name="Li J."/>
            <person name="Wu Y."/>
            <person name="Ma Z."/>
            <person name="Armero A."/>
            <person name="Issali A.E."/>
            <person name="Liu N."/>
            <person name="Peng M."/>
            <person name="Yang Y."/>
        </authorList>
    </citation>
    <scope>NUCLEOTIDE SEQUENCE</scope>
    <source>
        <tissue evidence="1">Spear leaf of Hainan Tall coconut</tissue>
    </source>
</reference>
<comment type="caution">
    <text evidence="1">The sequence shown here is derived from an EMBL/GenBank/DDBJ whole genome shotgun (WGS) entry which is preliminary data.</text>
</comment>
<accession>A0A8K0IGP2</accession>
<keyword evidence="2" id="KW-1185">Reference proteome</keyword>
<organism evidence="1 2">
    <name type="scientific">Cocos nucifera</name>
    <name type="common">Coconut palm</name>
    <dbReference type="NCBI Taxonomy" id="13894"/>
    <lineage>
        <taxon>Eukaryota</taxon>
        <taxon>Viridiplantae</taxon>
        <taxon>Streptophyta</taxon>
        <taxon>Embryophyta</taxon>
        <taxon>Tracheophyta</taxon>
        <taxon>Spermatophyta</taxon>
        <taxon>Magnoliopsida</taxon>
        <taxon>Liliopsida</taxon>
        <taxon>Arecaceae</taxon>
        <taxon>Arecoideae</taxon>
        <taxon>Cocoseae</taxon>
        <taxon>Attaleinae</taxon>
        <taxon>Cocos</taxon>
    </lineage>
</organism>
<evidence type="ECO:0000313" key="1">
    <source>
        <dbReference type="EMBL" id="KAG1355433.1"/>
    </source>
</evidence>
<dbReference type="Proteomes" id="UP000797356">
    <property type="component" value="Chromosome 7"/>
</dbReference>